<accession>A0AAD2K0S0</accession>
<dbReference type="AlphaFoldDB" id="A0AAD2K0S0"/>
<organism evidence="1 2">
    <name type="scientific">Mycena citricolor</name>
    <dbReference type="NCBI Taxonomy" id="2018698"/>
    <lineage>
        <taxon>Eukaryota</taxon>
        <taxon>Fungi</taxon>
        <taxon>Dikarya</taxon>
        <taxon>Basidiomycota</taxon>
        <taxon>Agaricomycotina</taxon>
        <taxon>Agaricomycetes</taxon>
        <taxon>Agaricomycetidae</taxon>
        <taxon>Agaricales</taxon>
        <taxon>Marasmiineae</taxon>
        <taxon>Mycenaceae</taxon>
        <taxon>Mycena</taxon>
    </lineage>
</organism>
<gene>
    <name evidence="1" type="ORF">MYCIT1_LOCUS17979</name>
</gene>
<dbReference type="EMBL" id="CAVNYO010000181">
    <property type="protein sequence ID" value="CAK5272349.1"/>
    <property type="molecule type" value="Genomic_DNA"/>
</dbReference>
<evidence type="ECO:0000313" key="2">
    <source>
        <dbReference type="Proteomes" id="UP001295794"/>
    </source>
</evidence>
<proteinExistence type="predicted"/>
<protein>
    <submittedName>
        <fullName evidence="1">Uncharacterized protein</fullName>
    </submittedName>
</protein>
<keyword evidence="2" id="KW-1185">Reference proteome</keyword>
<sequence>MSSSTRGQRAIKWPGSLQYEQFESRGGAGYEGNGVVDETVGAGPKRAAFCATRSLRISPRMAEFGSASDLTVAGDEAAGGAVL</sequence>
<reference evidence="1" key="1">
    <citation type="submission" date="2023-11" db="EMBL/GenBank/DDBJ databases">
        <authorList>
            <person name="De Vega J J."/>
            <person name="De Vega J J."/>
        </authorList>
    </citation>
    <scope>NUCLEOTIDE SEQUENCE</scope>
</reference>
<dbReference type="Proteomes" id="UP001295794">
    <property type="component" value="Unassembled WGS sequence"/>
</dbReference>
<name>A0AAD2K0S0_9AGAR</name>
<comment type="caution">
    <text evidence="1">The sequence shown here is derived from an EMBL/GenBank/DDBJ whole genome shotgun (WGS) entry which is preliminary data.</text>
</comment>
<evidence type="ECO:0000313" key="1">
    <source>
        <dbReference type="EMBL" id="CAK5272349.1"/>
    </source>
</evidence>